<reference evidence="3" key="1">
    <citation type="journal article" date="2019" name="Int. J. Syst. Evol. Microbiol.">
        <title>The Global Catalogue of Microorganisms (GCM) 10K type strain sequencing project: providing services to taxonomists for standard genome sequencing and annotation.</title>
        <authorList>
            <consortium name="The Broad Institute Genomics Platform"/>
            <consortium name="The Broad Institute Genome Sequencing Center for Infectious Disease"/>
            <person name="Wu L."/>
            <person name="Ma J."/>
        </authorList>
    </citation>
    <scope>NUCLEOTIDE SEQUENCE [LARGE SCALE GENOMIC DNA]</scope>
    <source>
        <strain evidence="3">NBRC 102520</strain>
    </source>
</reference>
<keyword evidence="1" id="KW-0732">Signal</keyword>
<evidence type="ECO:0000313" key="3">
    <source>
        <dbReference type="Proteomes" id="UP001156905"/>
    </source>
</evidence>
<gene>
    <name evidence="2" type="ORF">GCM10007857_36160</name>
</gene>
<accession>A0ABQ6B1Z1</accession>
<evidence type="ECO:0000313" key="2">
    <source>
        <dbReference type="EMBL" id="GLR86905.1"/>
    </source>
</evidence>
<keyword evidence="3" id="KW-1185">Reference proteome</keyword>
<organism evidence="2 3">
    <name type="scientific">Bradyrhizobium iriomotense</name>
    <dbReference type="NCBI Taxonomy" id="441950"/>
    <lineage>
        <taxon>Bacteria</taxon>
        <taxon>Pseudomonadati</taxon>
        <taxon>Pseudomonadota</taxon>
        <taxon>Alphaproteobacteria</taxon>
        <taxon>Hyphomicrobiales</taxon>
        <taxon>Nitrobacteraceae</taxon>
        <taxon>Bradyrhizobium</taxon>
    </lineage>
</organism>
<protein>
    <submittedName>
        <fullName evidence="2">Uncharacterized protein</fullName>
    </submittedName>
</protein>
<feature type="signal peptide" evidence="1">
    <location>
        <begin position="1"/>
        <end position="24"/>
    </location>
</feature>
<dbReference type="EMBL" id="BSOW01000012">
    <property type="protein sequence ID" value="GLR86905.1"/>
    <property type="molecule type" value="Genomic_DNA"/>
</dbReference>
<sequence>MSMTKIPAALFVIGAILLGAPAMAAPVTPLSVAAKPTVQERDLAPVRWWHWHWGHWHSVRYRCRHYCGWGG</sequence>
<comment type="caution">
    <text evidence="2">The sequence shown here is derived from an EMBL/GenBank/DDBJ whole genome shotgun (WGS) entry which is preliminary data.</text>
</comment>
<proteinExistence type="predicted"/>
<dbReference type="Proteomes" id="UP001156905">
    <property type="component" value="Unassembled WGS sequence"/>
</dbReference>
<name>A0ABQ6B1Z1_9BRAD</name>
<dbReference type="RefSeq" id="WP_284267442.1">
    <property type="nucleotide sequence ID" value="NZ_BSOW01000012.1"/>
</dbReference>
<feature type="chain" id="PRO_5046181647" evidence="1">
    <location>
        <begin position="25"/>
        <end position="71"/>
    </location>
</feature>
<evidence type="ECO:0000256" key="1">
    <source>
        <dbReference type="SAM" id="SignalP"/>
    </source>
</evidence>